<feature type="compositionally biased region" description="Basic and acidic residues" evidence="1">
    <location>
        <begin position="98"/>
        <end position="118"/>
    </location>
</feature>
<evidence type="ECO:0000313" key="3">
    <source>
        <dbReference type="Proteomes" id="UP000708208"/>
    </source>
</evidence>
<protein>
    <submittedName>
        <fullName evidence="2">Uncharacterized protein</fullName>
    </submittedName>
</protein>
<evidence type="ECO:0000313" key="2">
    <source>
        <dbReference type="EMBL" id="CAG7733876.1"/>
    </source>
</evidence>
<feature type="non-terminal residue" evidence="2">
    <location>
        <position position="539"/>
    </location>
</feature>
<feature type="compositionally biased region" description="Basic residues" evidence="1">
    <location>
        <begin position="379"/>
        <end position="392"/>
    </location>
</feature>
<name>A0A8J2KEQ6_9HEXA</name>
<comment type="caution">
    <text evidence="2">The sequence shown here is derived from an EMBL/GenBank/DDBJ whole genome shotgun (WGS) entry which is preliminary data.</text>
</comment>
<accession>A0A8J2KEQ6</accession>
<gene>
    <name evidence="2" type="ORF">AFUS01_LOCUS22297</name>
</gene>
<feature type="region of interest" description="Disordered" evidence="1">
    <location>
        <begin position="1"/>
        <end position="458"/>
    </location>
</feature>
<feature type="compositionally biased region" description="Basic and acidic residues" evidence="1">
    <location>
        <begin position="41"/>
        <end position="71"/>
    </location>
</feature>
<reference evidence="2" key="1">
    <citation type="submission" date="2021-06" db="EMBL/GenBank/DDBJ databases">
        <authorList>
            <person name="Hodson N. C."/>
            <person name="Mongue J. A."/>
            <person name="Jaron S. K."/>
        </authorList>
    </citation>
    <scope>NUCLEOTIDE SEQUENCE</scope>
</reference>
<proteinExistence type="predicted"/>
<feature type="compositionally biased region" description="Basic residues" evidence="1">
    <location>
        <begin position="9"/>
        <end position="20"/>
    </location>
</feature>
<dbReference type="AlphaFoldDB" id="A0A8J2KEQ6"/>
<feature type="compositionally biased region" description="Basic and acidic residues" evidence="1">
    <location>
        <begin position="245"/>
        <end position="259"/>
    </location>
</feature>
<feature type="compositionally biased region" description="Basic and acidic residues" evidence="1">
    <location>
        <begin position="272"/>
        <end position="281"/>
    </location>
</feature>
<organism evidence="2 3">
    <name type="scientific">Allacma fusca</name>
    <dbReference type="NCBI Taxonomy" id="39272"/>
    <lineage>
        <taxon>Eukaryota</taxon>
        <taxon>Metazoa</taxon>
        <taxon>Ecdysozoa</taxon>
        <taxon>Arthropoda</taxon>
        <taxon>Hexapoda</taxon>
        <taxon>Collembola</taxon>
        <taxon>Symphypleona</taxon>
        <taxon>Sminthuridae</taxon>
        <taxon>Allacma</taxon>
    </lineage>
</organism>
<sequence length="539" mass="60120">ELDEETKPGKKLQKLKKPKAKTPGERDELELEVPEDFEDERPDRPEGEDTDKESWSKRSSVADEKDKDKPTKLKVGKGKKPEEVQEEEHVKLKPGKKIGKEEETPEEIQLRSRPQKEKEEEEEEEAKLKPKKKPGEEEDVPATKRKGKKKDKPEDLKDIESERPELEKYEKPEWPSKDKDSKDKDIKTQPQLSSEELTDTDKDTRPRPGKEAPEGEEGELPLGKGKIPEEVPADEQVKLKPHKKPKDEDKDKGPGDRPIKPQPFEGTEGDVELEKPEFGKDKPKKKKKPEKASAELAGTTSEDTSPEGLPKEKQKGPSESEDVADKMQRDKSALAPEDDKARPEKFISEAVGPDGKPLEIRGEGVASEDDEKEQDKTGVRIRKSKKPKKGAKAKTDLEGTTSEGVSPEDIPSSREGTSEEDDVVPAAQKGTSAVRPKGKKKPRETQITEITGPDGTPTVVEVEDVTVLEVKGPEGTLTLVQVQESDLTEEEKRKVKRVKKIRKNPKDVEEAELPSLISEEVVEEGPEVVFTEAVGPDGK</sequence>
<feature type="compositionally biased region" description="Basic and acidic residues" evidence="1">
    <location>
        <begin position="199"/>
        <end position="213"/>
    </location>
</feature>
<feature type="compositionally biased region" description="Acidic residues" evidence="1">
    <location>
        <begin position="27"/>
        <end position="40"/>
    </location>
</feature>
<feature type="compositionally biased region" description="Basic and acidic residues" evidence="1">
    <location>
        <begin position="309"/>
        <end position="347"/>
    </location>
</feature>
<feature type="non-terminal residue" evidence="2">
    <location>
        <position position="1"/>
    </location>
</feature>
<feature type="compositionally biased region" description="Basic and acidic residues" evidence="1">
    <location>
        <begin position="79"/>
        <end position="91"/>
    </location>
</feature>
<feature type="compositionally biased region" description="Basic and acidic residues" evidence="1">
    <location>
        <begin position="151"/>
        <end position="187"/>
    </location>
</feature>
<evidence type="ECO:0000256" key="1">
    <source>
        <dbReference type="SAM" id="MobiDB-lite"/>
    </source>
</evidence>
<dbReference type="Proteomes" id="UP000708208">
    <property type="component" value="Unassembled WGS sequence"/>
</dbReference>
<dbReference type="EMBL" id="CAJVCH010258438">
    <property type="protein sequence ID" value="CAG7733876.1"/>
    <property type="molecule type" value="Genomic_DNA"/>
</dbReference>
<keyword evidence="3" id="KW-1185">Reference proteome</keyword>